<dbReference type="InterPro" id="IPR011251">
    <property type="entry name" value="Luciferase-like_dom"/>
</dbReference>
<dbReference type="Proteomes" id="UP000192411">
    <property type="component" value="Unassembled WGS sequence"/>
</dbReference>
<dbReference type="Pfam" id="PF00296">
    <property type="entry name" value="Bac_luciferase"/>
    <property type="match status" value="1"/>
</dbReference>
<dbReference type="AlphaFoldDB" id="A0A1X0JGW7"/>
<dbReference type="PANTHER" id="PTHR42847:SF4">
    <property type="entry name" value="ALKANESULFONATE MONOOXYGENASE-RELATED"/>
    <property type="match status" value="1"/>
</dbReference>
<sequence length="291" mass="31192">MLGFAVPQFGDAAYAELARFASTAEELGADSLWVGDRLLAAVQPTVGYAGKDTIPGQFRTGIDPFIALAVAATATTRARLGASVFVAPWYPPVQLARQLTSLDVVSGGRLMPGFGIGWSPEEYQAAGAPFRRRGAQLDELLDALEQLWTTSPVAHQGERWSIPASWVNLKPVQRPRPPIYLGAFGSAGLKRVGARADGWMAVVQVPGGVNLDMLAWQRKKIDDAARAAGRDPSAIHACVRINVAEDTAAESVAEAVNVLADNGYPDVFVDLIYVATTTDSHLDWVERLLAR</sequence>
<dbReference type="InterPro" id="IPR019921">
    <property type="entry name" value="Lucif-like_OxRdtase_Rv2161c"/>
</dbReference>
<dbReference type="Gene3D" id="3.20.20.30">
    <property type="entry name" value="Luciferase-like domain"/>
    <property type="match status" value="1"/>
</dbReference>
<proteinExistence type="predicted"/>
<evidence type="ECO:0000313" key="7">
    <source>
        <dbReference type="Proteomes" id="UP000192411"/>
    </source>
</evidence>
<gene>
    <name evidence="6" type="ORF">BST47_25360</name>
</gene>
<dbReference type="RefSeq" id="WP_083128436.1">
    <property type="nucleotide sequence ID" value="NZ_MVIM01000018.1"/>
</dbReference>
<organism evidence="6 7">
    <name type="scientific">Mycolicibacterium tusciae</name>
    <dbReference type="NCBI Taxonomy" id="75922"/>
    <lineage>
        <taxon>Bacteria</taxon>
        <taxon>Bacillati</taxon>
        <taxon>Actinomycetota</taxon>
        <taxon>Actinomycetes</taxon>
        <taxon>Mycobacteriales</taxon>
        <taxon>Mycobacteriaceae</taxon>
        <taxon>Mycolicibacterium</taxon>
    </lineage>
</organism>
<feature type="domain" description="Luciferase-like" evidence="5">
    <location>
        <begin position="12"/>
        <end position="255"/>
    </location>
</feature>
<dbReference type="GO" id="GO:0046306">
    <property type="term" value="P:alkanesulfonate catabolic process"/>
    <property type="evidence" value="ECO:0007669"/>
    <property type="project" value="TreeGrafter"/>
</dbReference>
<dbReference type="EMBL" id="MVIM01000018">
    <property type="protein sequence ID" value="ORB62108.1"/>
    <property type="molecule type" value="Genomic_DNA"/>
</dbReference>
<keyword evidence="2" id="KW-0288">FMN</keyword>
<dbReference type="PANTHER" id="PTHR42847">
    <property type="entry name" value="ALKANESULFONATE MONOOXYGENASE"/>
    <property type="match status" value="1"/>
</dbReference>
<keyword evidence="4" id="KW-0503">Monooxygenase</keyword>
<dbReference type="GO" id="GO:0008726">
    <property type="term" value="F:alkanesulfonate monooxygenase activity"/>
    <property type="evidence" value="ECO:0007669"/>
    <property type="project" value="TreeGrafter"/>
</dbReference>
<evidence type="ECO:0000256" key="2">
    <source>
        <dbReference type="ARBA" id="ARBA00022643"/>
    </source>
</evidence>
<evidence type="ECO:0000256" key="3">
    <source>
        <dbReference type="ARBA" id="ARBA00023002"/>
    </source>
</evidence>
<dbReference type="SUPFAM" id="SSF51679">
    <property type="entry name" value="Bacterial luciferase-like"/>
    <property type="match status" value="1"/>
</dbReference>
<evidence type="ECO:0000256" key="1">
    <source>
        <dbReference type="ARBA" id="ARBA00022630"/>
    </source>
</evidence>
<accession>A0A1X0JGW7</accession>
<evidence type="ECO:0000256" key="4">
    <source>
        <dbReference type="ARBA" id="ARBA00023033"/>
    </source>
</evidence>
<evidence type="ECO:0000313" key="6">
    <source>
        <dbReference type="EMBL" id="ORB62108.1"/>
    </source>
</evidence>
<dbReference type="InterPro" id="IPR036661">
    <property type="entry name" value="Luciferase-like_sf"/>
</dbReference>
<reference evidence="6 7" key="1">
    <citation type="submission" date="2017-02" db="EMBL/GenBank/DDBJ databases">
        <title>The new phylogeny of genus Mycobacterium.</title>
        <authorList>
            <person name="Tortoli E."/>
            <person name="Trovato A."/>
            <person name="Cirillo D.M."/>
        </authorList>
    </citation>
    <scope>NUCLEOTIDE SEQUENCE [LARGE SCALE GENOMIC DNA]</scope>
    <source>
        <strain evidence="6 7">DSM 44338</strain>
    </source>
</reference>
<comment type="caution">
    <text evidence="6">The sequence shown here is derived from an EMBL/GenBank/DDBJ whole genome shotgun (WGS) entry which is preliminary data.</text>
</comment>
<evidence type="ECO:0000259" key="5">
    <source>
        <dbReference type="Pfam" id="PF00296"/>
    </source>
</evidence>
<dbReference type="InterPro" id="IPR050172">
    <property type="entry name" value="SsuD_RutA_monooxygenase"/>
</dbReference>
<dbReference type="STRING" id="75922.BST47_25360"/>
<name>A0A1X0JGW7_9MYCO</name>
<keyword evidence="7" id="KW-1185">Reference proteome</keyword>
<protein>
    <submittedName>
        <fullName evidence="6">LLM class F420-dependent oxidoreductase</fullName>
    </submittedName>
</protein>
<keyword evidence="1" id="KW-0285">Flavoprotein</keyword>
<keyword evidence="3" id="KW-0560">Oxidoreductase</keyword>
<dbReference type="NCBIfam" id="TIGR03619">
    <property type="entry name" value="F420_Rv2161c"/>
    <property type="match status" value="1"/>
</dbReference>